<evidence type="ECO:0008006" key="4">
    <source>
        <dbReference type="Google" id="ProtNLM"/>
    </source>
</evidence>
<evidence type="ECO:0000313" key="2">
    <source>
        <dbReference type="EMBL" id="MDQ0110669.1"/>
    </source>
</evidence>
<keyword evidence="1" id="KW-0812">Transmembrane</keyword>
<feature type="transmembrane region" description="Helical" evidence="1">
    <location>
        <begin position="200"/>
        <end position="221"/>
    </location>
</feature>
<protein>
    <recommendedName>
        <fullName evidence="4">ABC transporter permease</fullName>
    </recommendedName>
</protein>
<accession>A0ABT9TWX8</accession>
<name>A0ABT9TWX8_PAEHA</name>
<keyword evidence="1" id="KW-0472">Membrane</keyword>
<comment type="caution">
    <text evidence="2">The sequence shown here is derived from an EMBL/GenBank/DDBJ whole genome shotgun (WGS) entry which is preliminary data.</text>
</comment>
<feature type="transmembrane region" description="Helical" evidence="1">
    <location>
        <begin position="50"/>
        <end position="70"/>
    </location>
</feature>
<keyword evidence="3" id="KW-1185">Reference proteome</keyword>
<dbReference type="RefSeq" id="WP_307199952.1">
    <property type="nucleotide sequence ID" value="NZ_JAUSSU010000001.1"/>
</dbReference>
<reference evidence="2 3" key="1">
    <citation type="submission" date="2023-07" db="EMBL/GenBank/DDBJ databases">
        <title>Sorghum-associated microbial communities from plants grown in Nebraska, USA.</title>
        <authorList>
            <person name="Schachtman D."/>
        </authorList>
    </citation>
    <scope>NUCLEOTIDE SEQUENCE [LARGE SCALE GENOMIC DNA]</scope>
    <source>
        <strain evidence="2 3">CC482</strain>
    </source>
</reference>
<evidence type="ECO:0000256" key="1">
    <source>
        <dbReference type="SAM" id="Phobius"/>
    </source>
</evidence>
<proteinExistence type="predicted"/>
<dbReference type="EMBL" id="JAUSSU010000001">
    <property type="protein sequence ID" value="MDQ0110669.1"/>
    <property type="molecule type" value="Genomic_DNA"/>
</dbReference>
<feature type="transmembrane region" description="Helical" evidence="1">
    <location>
        <begin position="17"/>
        <end position="38"/>
    </location>
</feature>
<gene>
    <name evidence="2" type="ORF">J2T15_000085</name>
</gene>
<feature type="transmembrane region" description="Helical" evidence="1">
    <location>
        <begin position="161"/>
        <end position="180"/>
    </location>
</feature>
<feature type="transmembrane region" description="Helical" evidence="1">
    <location>
        <begin position="131"/>
        <end position="154"/>
    </location>
</feature>
<keyword evidence="1" id="KW-1133">Transmembrane helix</keyword>
<organism evidence="2 3">
    <name type="scientific">Paenibacillus harenae</name>
    <dbReference type="NCBI Taxonomy" id="306543"/>
    <lineage>
        <taxon>Bacteria</taxon>
        <taxon>Bacillati</taxon>
        <taxon>Bacillota</taxon>
        <taxon>Bacilli</taxon>
        <taxon>Bacillales</taxon>
        <taxon>Paenibacillaceae</taxon>
        <taxon>Paenibacillus</taxon>
    </lineage>
</organism>
<evidence type="ECO:0000313" key="3">
    <source>
        <dbReference type="Proteomes" id="UP001229346"/>
    </source>
</evidence>
<dbReference type="Proteomes" id="UP001229346">
    <property type="component" value="Unassembled WGS sequence"/>
</dbReference>
<feature type="transmembrane region" description="Helical" evidence="1">
    <location>
        <begin position="82"/>
        <end position="106"/>
    </location>
</feature>
<sequence>MNKTIVLLKASFLQLRMYLWIVLGILAVSVTTNIIVSLSMGPGENSSVSAVNLLTLFLIFVGSVLPLSFFKRMINLGATRKEYYIGILLIYAVWAATFALLNIVWFQLEIYLIRNYEHTFNILEIFHWDQFGVLGMFVYQFGAYLFLLSLLNLLFSGLRHVAGWVIWVVFIAAIPIFTSIANLRGKLADGLLALLFNDSLLQGFGLTFIIACLMLAGGWWFTTRRALI</sequence>